<gene>
    <name evidence="1" type="ORF">AX660_13405</name>
</gene>
<accession>A0A136A1S2</accession>
<dbReference type="EMBL" id="LSNE01000005">
    <property type="protein sequence ID" value="KXI29147.1"/>
    <property type="molecule type" value="Genomic_DNA"/>
</dbReference>
<comment type="caution">
    <text evidence="1">The sequence shown here is derived from an EMBL/GenBank/DDBJ whole genome shotgun (WGS) entry which is preliminary data.</text>
</comment>
<dbReference type="AlphaFoldDB" id="A0A136A1S2"/>
<evidence type="ECO:0000313" key="2">
    <source>
        <dbReference type="Proteomes" id="UP000070299"/>
    </source>
</evidence>
<dbReference type="Proteomes" id="UP000070299">
    <property type="component" value="Unassembled WGS sequence"/>
</dbReference>
<dbReference type="RefSeq" id="WP_068376227.1">
    <property type="nucleotide sequence ID" value="NZ_LSNE01000005.1"/>
</dbReference>
<reference evidence="2" key="1">
    <citation type="submission" date="2016-02" db="EMBL/GenBank/DDBJ databases">
        <authorList>
            <person name="Schultz-Johansen M."/>
            <person name="Glaring M.A."/>
            <person name="Bech P.K."/>
            <person name="Stougaard P."/>
        </authorList>
    </citation>
    <scope>NUCLEOTIDE SEQUENCE [LARGE SCALE GENOMIC DNA]</scope>
    <source>
        <strain evidence="2">S66</strain>
    </source>
</reference>
<dbReference type="STRING" id="1799789.AX660_13405"/>
<proteinExistence type="predicted"/>
<organism evidence="1 2">
    <name type="scientific">Paraglaciecola hydrolytica</name>
    <dbReference type="NCBI Taxonomy" id="1799789"/>
    <lineage>
        <taxon>Bacteria</taxon>
        <taxon>Pseudomonadati</taxon>
        <taxon>Pseudomonadota</taxon>
        <taxon>Gammaproteobacteria</taxon>
        <taxon>Alteromonadales</taxon>
        <taxon>Alteromonadaceae</taxon>
        <taxon>Paraglaciecola</taxon>
    </lineage>
</organism>
<protein>
    <submittedName>
        <fullName evidence="1">Uncharacterized protein</fullName>
    </submittedName>
</protein>
<name>A0A136A1S2_9ALTE</name>
<keyword evidence="2" id="KW-1185">Reference proteome</keyword>
<dbReference type="OrthoDB" id="9859900at2"/>
<evidence type="ECO:0000313" key="1">
    <source>
        <dbReference type="EMBL" id="KXI29147.1"/>
    </source>
</evidence>
<sequence length="148" mass="17131">MEALYIILGAVLALGGGVLTHHVQLYYAQQKEENNLLFEIERSLLEIGGLDSDLNHYKTEPETLDIKAKVARSRQRKSEQLENLHLLAIRIISDKNRNIAVKTTKYSLDKHHRTDDNRYILLKLVQESMNSKLLKQYQKETDSNPKVF</sequence>